<evidence type="ECO:0000256" key="3">
    <source>
        <dbReference type="ARBA" id="ARBA00022989"/>
    </source>
</evidence>
<evidence type="ECO:0000313" key="7">
    <source>
        <dbReference type="EMBL" id="OIQ67731.1"/>
    </source>
</evidence>
<keyword evidence="2 5" id="KW-0812">Transmembrane</keyword>
<sequence>MMRLELPPHDDHAAMPSAIHGLGLLLMTALAVTGTYGFIMRSYGLGQAIYVRPFMELHGLMGNIAWAYLIGHASLGLLHHLARQTSLGVMWSIRG</sequence>
<keyword evidence="3 5" id="KW-1133">Transmembrane helix</keyword>
<keyword evidence="4 5" id="KW-0472">Membrane</keyword>
<feature type="transmembrane region" description="Helical" evidence="5">
    <location>
        <begin position="20"/>
        <end position="39"/>
    </location>
</feature>
<organism evidence="7">
    <name type="scientific">mine drainage metagenome</name>
    <dbReference type="NCBI Taxonomy" id="410659"/>
    <lineage>
        <taxon>unclassified sequences</taxon>
        <taxon>metagenomes</taxon>
        <taxon>ecological metagenomes</taxon>
    </lineage>
</organism>
<name>A0A1J5PR24_9ZZZZ</name>
<evidence type="ECO:0000256" key="1">
    <source>
        <dbReference type="ARBA" id="ARBA00004141"/>
    </source>
</evidence>
<evidence type="ECO:0000256" key="4">
    <source>
        <dbReference type="ARBA" id="ARBA00023136"/>
    </source>
</evidence>
<dbReference type="GO" id="GO:0009055">
    <property type="term" value="F:electron transfer activity"/>
    <property type="evidence" value="ECO:0007669"/>
    <property type="project" value="InterPro"/>
</dbReference>
<dbReference type="Pfam" id="PF01292">
    <property type="entry name" value="Ni_hydr_CYTB"/>
    <property type="match status" value="1"/>
</dbReference>
<feature type="domain" description="Cytochrome b561 bacterial/Ni-hydrogenase" evidence="6">
    <location>
        <begin position="3"/>
        <end position="91"/>
    </location>
</feature>
<dbReference type="InterPro" id="IPR011577">
    <property type="entry name" value="Cyt_b561_bac/Ni-Hgenase"/>
</dbReference>
<evidence type="ECO:0000256" key="2">
    <source>
        <dbReference type="ARBA" id="ARBA00022692"/>
    </source>
</evidence>
<dbReference type="GO" id="GO:0016020">
    <property type="term" value="C:membrane"/>
    <property type="evidence" value="ECO:0007669"/>
    <property type="project" value="UniProtKB-SubCell"/>
</dbReference>
<dbReference type="AlphaFoldDB" id="A0A1J5PR24"/>
<gene>
    <name evidence="7" type="ORF">GALL_506870</name>
</gene>
<protein>
    <recommendedName>
        <fullName evidence="6">Cytochrome b561 bacterial/Ni-hydrogenase domain-containing protein</fullName>
    </recommendedName>
</protein>
<proteinExistence type="predicted"/>
<dbReference type="EMBL" id="MLJW01005742">
    <property type="protein sequence ID" value="OIQ67731.1"/>
    <property type="molecule type" value="Genomic_DNA"/>
</dbReference>
<evidence type="ECO:0000259" key="6">
    <source>
        <dbReference type="Pfam" id="PF01292"/>
    </source>
</evidence>
<comment type="caution">
    <text evidence="7">The sequence shown here is derived from an EMBL/GenBank/DDBJ whole genome shotgun (WGS) entry which is preliminary data.</text>
</comment>
<accession>A0A1J5PR24</accession>
<reference evidence="7" key="1">
    <citation type="submission" date="2016-10" db="EMBL/GenBank/DDBJ databases">
        <title>Sequence of Gallionella enrichment culture.</title>
        <authorList>
            <person name="Poehlein A."/>
            <person name="Muehling M."/>
            <person name="Daniel R."/>
        </authorList>
    </citation>
    <scope>NUCLEOTIDE SEQUENCE</scope>
</reference>
<evidence type="ECO:0000256" key="5">
    <source>
        <dbReference type="SAM" id="Phobius"/>
    </source>
</evidence>
<comment type="subcellular location">
    <subcellularLocation>
        <location evidence="1">Membrane</location>
        <topology evidence="1">Multi-pass membrane protein</topology>
    </subcellularLocation>
</comment>
<feature type="transmembrane region" description="Helical" evidence="5">
    <location>
        <begin position="60"/>
        <end position="82"/>
    </location>
</feature>